<keyword evidence="2" id="KW-1185">Reference proteome</keyword>
<evidence type="ECO:0000313" key="2">
    <source>
        <dbReference type="Proteomes" id="UP001161669"/>
    </source>
</evidence>
<dbReference type="Proteomes" id="UP001161669">
    <property type="component" value="Segment"/>
</dbReference>
<reference evidence="2" key="1">
    <citation type="journal article" date="2019" name="J. Virol.">
        <title>Medusavirus, a novel large DNA virus discovered from hot spring water.</title>
        <authorList>
            <person name="Yoshikawa G."/>
            <person name="Blanc-Mathieu R."/>
            <person name="Song C."/>
            <person name="Kayama Y."/>
            <person name="Mochizuki T."/>
            <person name="Murata K."/>
            <person name="Ogata H."/>
            <person name="Takemura M."/>
        </authorList>
    </citation>
    <scope>NUCLEOTIDE SEQUENCE [LARGE SCALE GENOMIC DNA]</scope>
</reference>
<dbReference type="EMBL" id="AP018495">
    <property type="protein sequence ID" value="BBI30250.1"/>
    <property type="molecule type" value="Genomic_DNA"/>
</dbReference>
<dbReference type="InterPro" id="IPR036280">
    <property type="entry name" value="Multihaem_cyt_sf"/>
</dbReference>
<accession>A0A3T1CWN6</accession>
<proteinExistence type="predicted"/>
<sequence length="311" mass="35388">MRERNARLTSRVTTDIDLAGTKKCRICGTTKQRARFRIDMHHLDGLFSACTNCEKKTRRRLLAEQISRHQQRKKDAKLGQWCAICHEDDPNLLEFDHLDLSTKIRRVAAMNTAGDSMFAREVHKTQLLCITCHRRKSITESREKAKMRAISKRRHTKYVVRNKDHVLARKISIGECSICHKRPSPVDVGLKMATFEFDHIDRATKTSNICLMANSGTSIAKIDAEIAKCRLVCVACHRLRTRDQMGWFDYGDAPSKGLSADELRRLSFARSIVDGLIATYGQPHDADGPVSRPRLCDFMLANLDKLKPEGL</sequence>
<dbReference type="SUPFAM" id="SSF48695">
    <property type="entry name" value="Multiheme cytochromes"/>
    <property type="match status" value="1"/>
</dbReference>
<protein>
    <submittedName>
        <fullName evidence="1">Uncharacterized protein</fullName>
    </submittedName>
</protein>
<name>A0A3T1CWN6_9VIRU</name>
<organism evidence="1 2">
    <name type="scientific">Acanthamoeba castellanii medusavirus J1</name>
    <dbReference type="NCBI Taxonomy" id="3114988"/>
    <lineage>
        <taxon>Viruses</taxon>
        <taxon>Varidnaviria</taxon>
        <taxon>Bamfordvirae</taxon>
        <taxon>Nucleocytoviricota</taxon>
        <taxon>Megaviricetes</taxon>
        <taxon>Mamonoviridae</taxon>
        <taxon>Medusavirus</taxon>
        <taxon>Medusavirus medusae</taxon>
    </lineage>
</organism>
<evidence type="ECO:0000313" key="1">
    <source>
        <dbReference type="EMBL" id="BBI30250.1"/>
    </source>
</evidence>
<dbReference type="KEGG" id="vg:80540602"/>